<keyword evidence="5 6" id="KW-0472">Membrane</keyword>
<evidence type="ECO:0000259" key="7">
    <source>
        <dbReference type="PROSITE" id="PS50850"/>
    </source>
</evidence>
<dbReference type="RefSeq" id="WP_223629463.1">
    <property type="nucleotide sequence ID" value="NZ_JAIQDJ010000007.1"/>
</dbReference>
<dbReference type="EMBL" id="JAIQDJ010000007">
    <property type="protein sequence ID" value="MBZ4186780.1"/>
    <property type="molecule type" value="Genomic_DNA"/>
</dbReference>
<feature type="transmembrane region" description="Helical" evidence="6">
    <location>
        <begin position="335"/>
        <end position="355"/>
    </location>
</feature>
<sequence>MNTSHSSQSSALPLSGALACLALTMLLSSLGISIANVGLPTFVRAFDAPFQSVQWVVLAYLLAVTTLVVSAGRLGDLFGRRRLMLFGITTFTAASLACAAAPSLWLLIAARAGQGAGAAMMMALTMALVGEAVPKERAGRAMGLLGTMSAVGTALGPSLGGLLIGNFGWQAIFLINLPLGLLAASLAWRFLPRDRISGTAPGFDLLGSLLLASGLASYSLAMTLGRGQFGAINLVLAGAAVALGLVFLVVESKTRSPLVRLALFRERLVATGFVASGLATTVAMTTLVVGPFYLSGALHLEATKIGLVMSMGPLVAALAGVPAGKAVDRFGAMRMTLVGLLLMATGACLLSRVMTDSGATGYIIALVTLTAGFATFQAANNTAVVTGTDPGQRGIVSGLLNLSRNLGLVTGASLMGAVFMHAAGTSNIASASTAAVVTGAHAVFLLAALLSAIALAVVIAPMTRTGVHSLKRLRPMAPPRS</sequence>
<protein>
    <submittedName>
        <fullName evidence="8">MFS transporter</fullName>
    </submittedName>
</protein>
<keyword evidence="9" id="KW-1185">Reference proteome</keyword>
<dbReference type="Gene3D" id="1.20.1250.20">
    <property type="entry name" value="MFS general substrate transporter like domains"/>
    <property type="match status" value="1"/>
</dbReference>
<dbReference type="CDD" id="cd17321">
    <property type="entry name" value="MFS_MMR_MDR_like"/>
    <property type="match status" value="1"/>
</dbReference>
<evidence type="ECO:0000256" key="2">
    <source>
        <dbReference type="ARBA" id="ARBA00022448"/>
    </source>
</evidence>
<feature type="transmembrane region" description="Helical" evidence="6">
    <location>
        <begin position="443"/>
        <end position="462"/>
    </location>
</feature>
<dbReference type="InterPro" id="IPR020846">
    <property type="entry name" value="MFS_dom"/>
</dbReference>
<dbReference type="PROSITE" id="PS50850">
    <property type="entry name" value="MFS"/>
    <property type="match status" value="1"/>
</dbReference>
<evidence type="ECO:0000256" key="3">
    <source>
        <dbReference type="ARBA" id="ARBA00022692"/>
    </source>
</evidence>
<comment type="caution">
    <text evidence="8">The sequence shown here is derived from an EMBL/GenBank/DDBJ whole genome shotgun (WGS) entry which is preliminary data.</text>
</comment>
<gene>
    <name evidence="8" type="ORF">K7B09_10660</name>
</gene>
<proteinExistence type="predicted"/>
<evidence type="ECO:0000313" key="8">
    <source>
        <dbReference type="EMBL" id="MBZ4186780.1"/>
    </source>
</evidence>
<evidence type="ECO:0000313" key="9">
    <source>
        <dbReference type="Proteomes" id="UP001430290"/>
    </source>
</evidence>
<organism evidence="8 9">
    <name type="scientific">Thermomonas beijingensis</name>
    <dbReference type="NCBI Taxonomy" id="2872701"/>
    <lineage>
        <taxon>Bacteria</taxon>
        <taxon>Pseudomonadati</taxon>
        <taxon>Pseudomonadota</taxon>
        <taxon>Gammaproteobacteria</taxon>
        <taxon>Lysobacterales</taxon>
        <taxon>Lysobacteraceae</taxon>
        <taxon>Thermomonas</taxon>
    </lineage>
</organism>
<feature type="domain" description="Major facilitator superfamily (MFS) profile" evidence="7">
    <location>
        <begin position="17"/>
        <end position="466"/>
    </location>
</feature>
<keyword evidence="3 6" id="KW-0812">Transmembrane</keyword>
<feature type="transmembrane region" description="Helical" evidence="6">
    <location>
        <begin position="145"/>
        <end position="165"/>
    </location>
</feature>
<evidence type="ECO:0000256" key="5">
    <source>
        <dbReference type="ARBA" id="ARBA00023136"/>
    </source>
</evidence>
<dbReference type="InterPro" id="IPR036259">
    <property type="entry name" value="MFS_trans_sf"/>
</dbReference>
<dbReference type="PRINTS" id="PR01036">
    <property type="entry name" value="TCRTETB"/>
</dbReference>
<feature type="transmembrane region" description="Helical" evidence="6">
    <location>
        <begin position="114"/>
        <end position="133"/>
    </location>
</feature>
<reference evidence="8" key="1">
    <citation type="submission" date="2021-09" db="EMBL/GenBank/DDBJ databases">
        <authorList>
            <person name="Wu T."/>
            <person name="Guo S.Z."/>
        </authorList>
    </citation>
    <scope>NUCLEOTIDE SEQUENCE</scope>
    <source>
        <strain evidence="8">RSS-23</strain>
    </source>
</reference>
<dbReference type="Gene3D" id="1.20.1720.10">
    <property type="entry name" value="Multidrug resistance protein D"/>
    <property type="match status" value="1"/>
</dbReference>
<feature type="transmembrane region" description="Helical" evidence="6">
    <location>
        <begin position="230"/>
        <end position="250"/>
    </location>
</feature>
<feature type="transmembrane region" description="Helical" evidence="6">
    <location>
        <begin position="305"/>
        <end position="323"/>
    </location>
</feature>
<feature type="transmembrane region" description="Helical" evidence="6">
    <location>
        <begin position="55"/>
        <end position="71"/>
    </location>
</feature>
<keyword evidence="2" id="KW-0813">Transport</keyword>
<accession>A0ABS7TGA8</accession>
<keyword evidence="4 6" id="KW-1133">Transmembrane helix</keyword>
<dbReference type="Pfam" id="PF07690">
    <property type="entry name" value="MFS_1"/>
    <property type="match status" value="1"/>
</dbReference>
<feature type="transmembrane region" description="Helical" evidence="6">
    <location>
        <begin position="270"/>
        <end position="293"/>
    </location>
</feature>
<feature type="transmembrane region" description="Helical" evidence="6">
    <location>
        <begin position="361"/>
        <end position="385"/>
    </location>
</feature>
<evidence type="ECO:0000256" key="4">
    <source>
        <dbReference type="ARBA" id="ARBA00022989"/>
    </source>
</evidence>
<feature type="transmembrane region" description="Helical" evidence="6">
    <location>
        <begin position="171"/>
        <end position="191"/>
    </location>
</feature>
<name>A0ABS7TGA8_9GAMM</name>
<feature type="transmembrane region" description="Helical" evidence="6">
    <location>
        <begin position="83"/>
        <end position="108"/>
    </location>
</feature>
<dbReference type="PANTHER" id="PTHR42718:SF9">
    <property type="entry name" value="MAJOR FACILITATOR SUPERFAMILY MULTIDRUG TRANSPORTER MFSC"/>
    <property type="match status" value="1"/>
</dbReference>
<evidence type="ECO:0000256" key="6">
    <source>
        <dbReference type="SAM" id="Phobius"/>
    </source>
</evidence>
<feature type="transmembrane region" description="Helical" evidence="6">
    <location>
        <begin position="406"/>
        <end position="423"/>
    </location>
</feature>
<dbReference type="InterPro" id="IPR011701">
    <property type="entry name" value="MFS"/>
</dbReference>
<dbReference type="PANTHER" id="PTHR42718">
    <property type="entry name" value="MAJOR FACILITATOR SUPERFAMILY MULTIDRUG TRANSPORTER MFSC"/>
    <property type="match status" value="1"/>
</dbReference>
<comment type="subcellular location">
    <subcellularLocation>
        <location evidence="1">Membrane</location>
        <topology evidence="1">Multi-pass membrane protein</topology>
    </subcellularLocation>
</comment>
<feature type="transmembrane region" description="Helical" evidence="6">
    <location>
        <begin position="203"/>
        <end position="224"/>
    </location>
</feature>
<dbReference type="Proteomes" id="UP001430290">
    <property type="component" value="Unassembled WGS sequence"/>
</dbReference>
<dbReference type="SUPFAM" id="SSF103473">
    <property type="entry name" value="MFS general substrate transporter"/>
    <property type="match status" value="1"/>
</dbReference>
<evidence type="ECO:0000256" key="1">
    <source>
        <dbReference type="ARBA" id="ARBA00004141"/>
    </source>
</evidence>